<evidence type="ECO:0000313" key="2">
    <source>
        <dbReference type="EMBL" id="MBB5125795.1"/>
    </source>
</evidence>
<dbReference type="EMBL" id="JACHJE010000005">
    <property type="protein sequence ID" value="MBB5125795.1"/>
    <property type="molecule type" value="Genomic_DNA"/>
</dbReference>
<dbReference type="Proteomes" id="UP000568022">
    <property type="component" value="Unassembled WGS sequence"/>
</dbReference>
<keyword evidence="3" id="KW-1185">Reference proteome</keyword>
<comment type="caution">
    <text evidence="2">The sequence shown here is derived from an EMBL/GenBank/DDBJ whole genome shotgun (WGS) entry which is preliminary data.</text>
</comment>
<keyword evidence="1" id="KW-0472">Membrane</keyword>
<feature type="transmembrane region" description="Helical" evidence="1">
    <location>
        <begin position="20"/>
        <end position="42"/>
    </location>
</feature>
<dbReference type="AlphaFoldDB" id="A0A7W8F950"/>
<gene>
    <name evidence="2" type="ORF">FHS32_002529</name>
</gene>
<keyword evidence="1" id="KW-0812">Transmembrane</keyword>
<organism evidence="2 3">
    <name type="scientific">Streptomyces griseoloalbus</name>
    <dbReference type="NCBI Taxonomy" id="67303"/>
    <lineage>
        <taxon>Bacteria</taxon>
        <taxon>Bacillati</taxon>
        <taxon>Actinomycetota</taxon>
        <taxon>Actinomycetes</taxon>
        <taxon>Kitasatosporales</taxon>
        <taxon>Streptomycetaceae</taxon>
        <taxon>Streptomyces</taxon>
    </lineage>
</organism>
<sequence>MAPVHYPRYRAAPVRRPSGGATSPLTFVLLITMPAVVAVAALRPR</sequence>
<protein>
    <recommendedName>
        <fullName evidence="4">Secreted proline-rich protein</fullName>
    </recommendedName>
</protein>
<accession>A0A7W8F950</accession>
<evidence type="ECO:0008006" key="4">
    <source>
        <dbReference type="Google" id="ProtNLM"/>
    </source>
</evidence>
<proteinExistence type="predicted"/>
<evidence type="ECO:0000313" key="3">
    <source>
        <dbReference type="Proteomes" id="UP000568022"/>
    </source>
</evidence>
<evidence type="ECO:0000256" key="1">
    <source>
        <dbReference type="SAM" id="Phobius"/>
    </source>
</evidence>
<keyword evidence="1" id="KW-1133">Transmembrane helix</keyword>
<name>A0A7W8F950_9ACTN</name>
<reference evidence="2 3" key="1">
    <citation type="submission" date="2020-08" db="EMBL/GenBank/DDBJ databases">
        <title>Genomic Encyclopedia of Type Strains, Phase III (KMG-III): the genomes of soil and plant-associated and newly described type strains.</title>
        <authorList>
            <person name="Whitman W."/>
        </authorList>
    </citation>
    <scope>NUCLEOTIDE SEQUENCE [LARGE SCALE GENOMIC DNA]</scope>
    <source>
        <strain evidence="2 3">CECT 3226</strain>
    </source>
</reference>